<keyword evidence="2" id="KW-0472">Membrane</keyword>
<feature type="transmembrane region" description="Helical" evidence="2">
    <location>
        <begin position="654"/>
        <end position="679"/>
    </location>
</feature>
<evidence type="ECO:0000256" key="3">
    <source>
        <dbReference type="SAM" id="SignalP"/>
    </source>
</evidence>
<feature type="signal peptide" evidence="3">
    <location>
        <begin position="1"/>
        <end position="26"/>
    </location>
</feature>
<evidence type="ECO:0000313" key="5">
    <source>
        <dbReference type="EnsemblMetazoa" id="tetur06g01830.1"/>
    </source>
</evidence>
<feature type="region of interest" description="Disordered" evidence="1">
    <location>
        <begin position="49"/>
        <end position="77"/>
    </location>
</feature>
<reference evidence="5" key="2">
    <citation type="submission" date="2015-06" db="UniProtKB">
        <authorList>
            <consortium name="EnsemblMetazoa"/>
        </authorList>
    </citation>
    <scope>IDENTIFICATION</scope>
</reference>
<feature type="compositionally biased region" description="Low complexity" evidence="1">
    <location>
        <begin position="49"/>
        <end position="58"/>
    </location>
</feature>
<dbReference type="eggNOG" id="KOG3700">
    <property type="taxonomic scope" value="Eukaryota"/>
</dbReference>
<feature type="transmembrane region" description="Helical" evidence="2">
    <location>
        <begin position="473"/>
        <end position="493"/>
    </location>
</feature>
<feature type="compositionally biased region" description="Polar residues" evidence="1">
    <location>
        <begin position="66"/>
        <end position="77"/>
    </location>
</feature>
<feature type="chain" id="PRO_5007728978" description="Nose resistant-to-fluoxetine protein N-terminal domain-containing protein" evidence="3">
    <location>
        <begin position="27"/>
        <end position="857"/>
    </location>
</feature>
<organism evidence="5 6">
    <name type="scientific">Tetranychus urticae</name>
    <name type="common">Two-spotted spider mite</name>
    <dbReference type="NCBI Taxonomy" id="32264"/>
    <lineage>
        <taxon>Eukaryota</taxon>
        <taxon>Metazoa</taxon>
        <taxon>Ecdysozoa</taxon>
        <taxon>Arthropoda</taxon>
        <taxon>Chelicerata</taxon>
        <taxon>Arachnida</taxon>
        <taxon>Acari</taxon>
        <taxon>Acariformes</taxon>
        <taxon>Trombidiformes</taxon>
        <taxon>Prostigmata</taxon>
        <taxon>Eleutherengona</taxon>
        <taxon>Raphignathae</taxon>
        <taxon>Tetranychoidea</taxon>
        <taxon>Tetranychidae</taxon>
        <taxon>Tetranychus</taxon>
    </lineage>
</organism>
<keyword evidence="6" id="KW-1185">Reference proteome</keyword>
<feature type="transmembrane region" description="Helical" evidence="2">
    <location>
        <begin position="699"/>
        <end position="716"/>
    </location>
</feature>
<feature type="domain" description="Nose resistant-to-fluoxetine protein N-terminal" evidence="4">
    <location>
        <begin position="141"/>
        <end position="316"/>
    </location>
</feature>
<feature type="transmembrane region" description="Helical" evidence="2">
    <location>
        <begin position="391"/>
        <end position="410"/>
    </location>
</feature>
<feature type="transmembrane region" description="Helical" evidence="2">
    <location>
        <begin position="616"/>
        <end position="633"/>
    </location>
</feature>
<dbReference type="Proteomes" id="UP000015104">
    <property type="component" value="Unassembled WGS sequence"/>
</dbReference>
<dbReference type="SMART" id="SM00703">
    <property type="entry name" value="NRF"/>
    <property type="match status" value="1"/>
</dbReference>
<dbReference type="AlphaFoldDB" id="T1K6V1"/>
<proteinExistence type="predicted"/>
<dbReference type="InterPro" id="IPR052728">
    <property type="entry name" value="O2_lipid_transport_reg"/>
</dbReference>
<accession>T1K6V1</accession>
<name>T1K6V1_TETUR</name>
<reference evidence="6" key="1">
    <citation type="submission" date="2011-08" db="EMBL/GenBank/DDBJ databases">
        <authorList>
            <person name="Rombauts S."/>
        </authorList>
    </citation>
    <scope>NUCLEOTIDE SEQUENCE</scope>
    <source>
        <strain evidence="6">London</strain>
    </source>
</reference>
<dbReference type="PANTHER" id="PTHR11161:SF0">
    <property type="entry name" value="O-ACYLTRANSFERASE LIKE PROTEIN"/>
    <property type="match status" value="1"/>
</dbReference>
<dbReference type="Pfam" id="PF01757">
    <property type="entry name" value="Acyl_transf_3"/>
    <property type="match status" value="1"/>
</dbReference>
<dbReference type="EMBL" id="CAEY01001796">
    <property type="status" value="NOT_ANNOTATED_CDS"/>
    <property type="molecule type" value="Genomic_DNA"/>
</dbReference>
<feature type="transmembrane region" description="Helical" evidence="2">
    <location>
        <begin position="737"/>
        <end position="756"/>
    </location>
</feature>
<feature type="transmembrane region" description="Helical" evidence="2">
    <location>
        <begin position="331"/>
        <end position="355"/>
    </location>
</feature>
<keyword evidence="2" id="KW-0812">Transmembrane</keyword>
<keyword evidence="3" id="KW-0732">Signal</keyword>
<evidence type="ECO:0000256" key="1">
    <source>
        <dbReference type="SAM" id="MobiDB-lite"/>
    </source>
</evidence>
<feature type="transmembrane region" description="Helical" evidence="2">
    <location>
        <begin position="444"/>
        <end position="461"/>
    </location>
</feature>
<evidence type="ECO:0000259" key="4">
    <source>
        <dbReference type="SMART" id="SM00703"/>
    </source>
</evidence>
<feature type="transmembrane region" description="Helical" evidence="2">
    <location>
        <begin position="540"/>
        <end position="558"/>
    </location>
</feature>
<evidence type="ECO:0000256" key="2">
    <source>
        <dbReference type="SAM" id="Phobius"/>
    </source>
</evidence>
<dbReference type="EnsemblMetazoa" id="tetur06g01830.1">
    <property type="protein sequence ID" value="tetur06g01830.1"/>
    <property type="gene ID" value="tetur06g01830"/>
</dbReference>
<dbReference type="Pfam" id="PF20146">
    <property type="entry name" value="NRF"/>
    <property type="match status" value="1"/>
</dbReference>
<dbReference type="PANTHER" id="PTHR11161">
    <property type="entry name" value="O-ACYLTRANSFERASE"/>
    <property type="match status" value="1"/>
</dbReference>
<dbReference type="GO" id="GO:0016747">
    <property type="term" value="F:acyltransferase activity, transferring groups other than amino-acyl groups"/>
    <property type="evidence" value="ECO:0007669"/>
    <property type="project" value="InterPro"/>
</dbReference>
<feature type="transmembrane region" description="Helical" evidence="2">
    <location>
        <begin position="768"/>
        <end position="793"/>
    </location>
</feature>
<protein>
    <recommendedName>
        <fullName evidence="4">Nose resistant-to-fluoxetine protein N-terminal domain-containing protein</fullName>
    </recommendedName>
</protein>
<dbReference type="HOGENOM" id="CLU_007874_3_1_1"/>
<dbReference type="InterPro" id="IPR002656">
    <property type="entry name" value="Acyl_transf_3_dom"/>
</dbReference>
<dbReference type="InterPro" id="IPR006621">
    <property type="entry name" value="Nose-resist-to-fluoxetine_N"/>
</dbReference>
<sequence>MILMLSHYLTLNGCLLFICVFNCASSTSLPVNKLVKEALRRQQREALAEAAAESTSTEANEDIDSDSTNKVTTVKPLTNSSHNHNKIDWDEIESTWYQFKDDEEVTKKWNDMENGLKKGVKAVLRSIFPRIVSMSSDTKVSGNCSAGILKWLISLRSLKDWSIKMLDAIGKPSAGLLEGQVSMFGNYHECLGVRVMEEDDEDVFEDEEEEGEEGSADASQNKEFFRGKYCILEFKPWLPKKPPFYGMKTKLKALERPKKDDTVMKDVADLAVFLNFVSMRFDLCVPSLCSRNDIQKVVGLISRLIDVRGKVVRCEIDEDPLTNITNPQVTALIILVLLFFLFATLTVVGLCTGLFKNHNSIVNYLRSLTWTTAWSELMSESSFESKSRTSVLYGLRTIIMFWIIMVHTAIEVNFQFFRDVLWIRDVALSWPAQFLTKSSYNFDMFILISAFTMSFTIGSQNGSGALKFIARKYLRITPIVMIAVGWLTILPLTKKIYRGGPTWGDFVPKASNNCATNGLLNLLYVQNFIHPAEMCLKNTWIFAVEMQLYAVFIPLLLLTRKTSRSSLIILLAIVSAIGFLCNLLTVYKFELPPHLIWTLPDPQQRDHYYNVHYFKPWTHLSVFAIGIGAGHLCSSRSKKTSSNSSSSSSSPYGIGVTSFLLWCASLITIFCLIFLYHTWVFGELPAPLVSGLYDGTHRILVALAFSYITYSLVSLAEDSPDSCLVRLLGGRFLITTGRLTLIAYTIHPIIQFIFLGTQSSQLFSGPIVALYVVMGNIMMTYVHSFIISVLFEIPIATGLRARSMSSKDPSNSFDFNSKIEKPSTVSGVMNNNKSSTITMVSSINGDIELSKSNFERH</sequence>
<feature type="transmembrane region" description="Helical" evidence="2">
    <location>
        <begin position="567"/>
        <end position="587"/>
    </location>
</feature>
<evidence type="ECO:0000313" key="6">
    <source>
        <dbReference type="Proteomes" id="UP000015104"/>
    </source>
</evidence>
<keyword evidence="2" id="KW-1133">Transmembrane helix</keyword>